<evidence type="ECO:0000313" key="9">
    <source>
        <dbReference type="Proteomes" id="UP001149813"/>
    </source>
</evidence>
<evidence type="ECO:0000256" key="3">
    <source>
        <dbReference type="ARBA" id="ARBA00022833"/>
    </source>
</evidence>
<evidence type="ECO:0000256" key="6">
    <source>
        <dbReference type="SAM" id="MobiDB-lite"/>
    </source>
</evidence>
<feature type="compositionally biased region" description="Basic and acidic residues" evidence="6">
    <location>
        <begin position="628"/>
        <end position="645"/>
    </location>
</feature>
<keyword evidence="2 4" id="KW-0863">Zinc-finger</keyword>
<dbReference type="EMBL" id="JANBOJ010000315">
    <property type="protein sequence ID" value="KAJ1719962.1"/>
    <property type="molecule type" value="Genomic_DNA"/>
</dbReference>
<feature type="domain" description="ZZ-type" evidence="7">
    <location>
        <begin position="548"/>
        <end position="599"/>
    </location>
</feature>
<keyword evidence="5" id="KW-0175">Coiled coil</keyword>
<dbReference type="InterPro" id="IPR032350">
    <property type="entry name" value="Nbr1_FW"/>
</dbReference>
<evidence type="ECO:0000256" key="2">
    <source>
        <dbReference type="ARBA" id="ARBA00022771"/>
    </source>
</evidence>
<dbReference type="Pfam" id="PF16158">
    <property type="entry name" value="N_BRCA1_IG"/>
    <property type="match status" value="1"/>
</dbReference>
<dbReference type="OrthoDB" id="661148at2759"/>
<dbReference type="CDD" id="cd02249">
    <property type="entry name" value="ZZ"/>
    <property type="match status" value="1"/>
</dbReference>
<feature type="region of interest" description="Disordered" evidence="6">
    <location>
        <begin position="1021"/>
        <end position="1048"/>
    </location>
</feature>
<dbReference type="GO" id="GO:0008270">
    <property type="term" value="F:zinc ion binding"/>
    <property type="evidence" value="ECO:0007669"/>
    <property type="project" value="UniProtKB-KW"/>
</dbReference>
<keyword evidence="1" id="KW-0479">Metal-binding</keyword>
<dbReference type="GO" id="GO:0005737">
    <property type="term" value="C:cytoplasm"/>
    <property type="evidence" value="ECO:0007669"/>
    <property type="project" value="UniProtKB-ARBA"/>
</dbReference>
<dbReference type="CDD" id="cd14947">
    <property type="entry name" value="NBR1_like"/>
    <property type="match status" value="1"/>
</dbReference>
<evidence type="ECO:0000256" key="1">
    <source>
        <dbReference type="ARBA" id="ARBA00022723"/>
    </source>
</evidence>
<feature type="compositionally biased region" description="Basic residues" evidence="6">
    <location>
        <begin position="403"/>
        <end position="430"/>
    </location>
</feature>
<reference evidence="8" key="1">
    <citation type="submission" date="2022-07" db="EMBL/GenBank/DDBJ databases">
        <title>Phylogenomic reconstructions and comparative analyses of Kickxellomycotina fungi.</title>
        <authorList>
            <person name="Reynolds N.K."/>
            <person name="Stajich J.E."/>
            <person name="Barry K."/>
            <person name="Grigoriev I.V."/>
            <person name="Crous P."/>
            <person name="Smith M.E."/>
        </authorList>
    </citation>
    <scope>NUCLEOTIDE SEQUENCE</scope>
    <source>
        <strain evidence="8">NBRC 32514</strain>
    </source>
</reference>
<dbReference type="CDD" id="cd02340">
    <property type="entry name" value="ZZ_NBR1_like"/>
    <property type="match status" value="2"/>
</dbReference>
<keyword evidence="9" id="KW-1185">Reference proteome</keyword>
<dbReference type="InterPro" id="IPR043145">
    <property type="entry name" value="Znf_ZZ_sf"/>
</dbReference>
<dbReference type="Gene3D" id="3.30.60.90">
    <property type="match status" value="3"/>
</dbReference>
<proteinExistence type="predicted"/>
<dbReference type="InterPro" id="IPR013783">
    <property type="entry name" value="Ig-like_fold"/>
</dbReference>
<feature type="region of interest" description="Disordered" evidence="6">
    <location>
        <begin position="70"/>
        <end position="110"/>
    </location>
</feature>
<protein>
    <recommendedName>
        <fullName evidence="7">ZZ-type domain-containing protein</fullName>
    </recommendedName>
</protein>
<dbReference type="SUPFAM" id="SSF57850">
    <property type="entry name" value="RING/U-box"/>
    <property type="match status" value="3"/>
</dbReference>
<feature type="region of interest" description="Disordered" evidence="6">
    <location>
        <begin position="616"/>
        <end position="694"/>
    </location>
</feature>
<evidence type="ECO:0000256" key="5">
    <source>
        <dbReference type="SAM" id="Coils"/>
    </source>
</evidence>
<dbReference type="SMART" id="SM00291">
    <property type="entry name" value="ZnF_ZZ"/>
    <property type="match status" value="4"/>
</dbReference>
<comment type="caution">
    <text evidence="8">The sequence shown here is derived from an EMBL/GenBank/DDBJ whole genome shotgun (WGS) entry which is preliminary data.</text>
</comment>
<dbReference type="PANTHER" id="PTHR20930">
    <property type="entry name" value="OVARIAN CARCINOMA ANTIGEN CA125-RELATED"/>
    <property type="match status" value="1"/>
</dbReference>
<feature type="region of interest" description="Disordered" evidence="6">
    <location>
        <begin position="394"/>
        <end position="430"/>
    </location>
</feature>
<sequence>MSFGTNQLNSAVAQIDAKIAELEAAITSASSEAQARVSRDLKRAWESVANALSLSPTQGRMNESFATWAANSSPRVRTAPNLPLEPQNHQSPGQHSATQGPGSNGDGDAAAKAPIDMATATCSITCGQCNKDVEDVLWICMTCNGLHRMCNGCKAGSAGPCSRLGHQLVAWPLKARSLAADQYVICDHCKEPVVGPRWQCKTCPAFDSCNDCYVKKGGKDSHEHELTAKFLGDTEAFPKKTIAYSCSKCGTGITNGKDVVMCCLQCPDFHLCSACFVRGEMCNTHDYCALAQPGMSIGAVPAVSSPDATPTPEMGAKSPSVPFNTMHAKHHGKGHWKFGPPQASVVSAVCDSCNTVITSIRHKCTRCKDYDLCDVCYRDVSNVHPGHGFVHFGAPAKPPRQFPHSRPHPHPHPHPHHAGHGSPHHRGFKHNHREWGHAHHHGAHAGCYDPQPGKPPHGISGCRIVNPPFDEMPHRAAPAVGLPPQIRPLGCMMPRVPPPPPSVPTAECGLLPSQPKSAGGCSQSCCPRTGPATGMTVRVSVSDTGLVHEGVTCDACNMPIAGVRYKCGNCADYDLCEGCEARNEHNADHLFIKMRLPRRMMVNRPLLPMVYPSVASAPAPKPESAAAHPEDKSTADKGKESERSVPDSAMPVASAEAQPKAEAAMAPSAMHIPNAHPSPSATSATHPKNKHHVSETTQFSAVFVEDVTIPDGTDVTPDEKFVKIWSVANMGDSEWPKGTVIVHMGGAPTMTGIRNSAPIVVGKRYEQVGVAVDLQAPLLPGRYTSMWRLMTPQGQYFGSMLWCTIEVKAVPETKTAEVTASAETGRNLDAANPCVSETPSGLRISPPTVIYGPVVTATTTATTSVIPPPTATYGPIAAMTPAATSVVPPPPATYGLVAAATPAETGVSSPSTASIESLSNTFVKIGADLMSEIRRLEGSIKDLQLRQDKLESTSSSKVSLLVHSNGETSDKAMSTTSIHTADRAVGSSASAASSAAPTPAIAANHYSEIDLATSPAFGIMGAQQQQQQQQTSAVAPWSPSARSDASSMRDFYSSAARLENLLMSSRSGSRINSGSGSGSSRHESAAHTTHTSRTSLAFTDGNNIDDDAADEYELINDFIDHSSMSPHSHHM</sequence>
<dbReference type="Gene3D" id="2.60.40.10">
    <property type="entry name" value="Immunoglobulins"/>
    <property type="match status" value="1"/>
</dbReference>
<dbReference type="PANTHER" id="PTHR20930:SF0">
    <property type="entry name" value="PROTEIN ILRUN"/>
    <property type="match status" value="1"/>
</dbReference>
<evidence type="ECO:0000259" key="7">
    <source>
        <dbReference type="PROSITE" id="PS50135"/>
    </source>
</evidence>
<keyword evidence="3" id="KW-0862">Zinc</keyword>
<feature type="compositionally biased region" description="Polar residues" evidence="6">
    <location>
        <begin position="87"/>
        <end position="101"/>
    </location>
</feature>
<dbReference type="InterPro" id="IPR000433">
    <property type="entry name" value="Znf_ZZ"/>
</dbReference>
<dbReference type="AlphaFoldDB" id="A0A9W7XVY0"/>
<feature type="coiled-coil region" evidence="5">
    <location>
        <begin position="5"/>
        <end position="32"/>
    </location>
</feature>
<dbReference type="FunFam" id="3.30.60.90:FF:000007">
    <property type="entry name" value="Next to BRCA1 gene 1 protein"/>
    <property type="match status" value="1"/>
</dbReference>
<dbReference type="Proteomes" id="UP001149813">
    <property type="component" value="Unassembled WGS sequence"/>
</dbReference>
<evidence type="ECO:0000313" key="8">
    <source>
        <dbReference type="EMBL" id="KAJ1719962.1"/>
    </source>
</evidence>
<feature type="compositionally biased region" description="Low complexity" evidence="6">
    <location>
        <begin position="653"/>
        <end position="670"/>
    </location>
</feature>
<organism evidence="8 9">
    <name type="scientific">Coemansia erecta</name>
    <dbReference type="NCBI Taxonomy" id="147472"/>
    <lineage>
        <taxon>Eukaryota</taxon>
        <taxon>Fungi</taxon>
        <taxon>Fungi incertae sedis</taxon>
        <taxon>Zoopagomycota</taxon>
        <taxon>Kickxellomycotina</taxon>
        <taxon>Kickxellomycetes</taxon>
        <taxon>Kickxellales</taxon>
        <taxon>Kickxellaceae</taxon>
        <taxon>Coemansia</taxon>
    </lineage>
</organism>
<dbReference type="Pfam" id="PF00569">
    <property type="entry name" value="ZZ"/>
    <property type="match status" value="3"/>
</dbReference>
<evidence type="ECO:0000256" key="4">
    <source>
        <dbReference type="PROSITE-ProRule" id="PRU00228"/>
    </source>
</evidence>
<dbReference type="PROSITE" id="PS50135">
    <property type="entry name" value="ZF_ZZ_2"/>
    <property type="match status" value="1"/>
</dbReference>
<gene>
    <name evidence="8" type="ORF">LPJ53_005351</name>
</gene>
<feature type="region of interest" description="Disordered" evidence="6">
    <location>
        <begin position="1066"/>
        <end position="1102"/>
    </location>
</feature>
<accession>A0A9W7XVY0</accession>
<feature type="compositionally biased region" description="Low complexity" evidence="6">
    <location>
        <begin position="616"/>
        <end position="627"/>
    </location>
</feature>
<feature type="compositionally biased region" description="Low complexity" evidence="6">
    <location>
        <begin position="1086"/>
        <end position="1095"/>
    </location>
</feature>
<dbReference type="GO" id="GO:0070013">
    <property type="term" value="C:intracellular organelle lumen"/>
    <property type="evidence" value="ECO:0007669"/>
    <property type="project" value="UniProtKB-ARBA"/>
</dbReference>
<feature type="compositionally biased region" description="Polar residues" evidence="6">
    <location>
        <begin position="677"/>
        <end position="686"/>
    </location>
</feature>
<dbReference type="PROSITE" id="PS01357">
    <property type="entry name" value="ZF_ZZ_1"/>
    <property type="match status" value="1"/>
</dbReference>
<name>A0A9W7XVY0_9FUNG</name>